<accession>A0A7W7MM77</accession>
<evidence type="ECO:0000313" key="5">
    <source>
        <dbReference type="EMBL" id="GIE40641.1"/>
    </source>
</evidence>
<keyword evidence="4" id="KW-0732">Signal</keyword>
<dbReference type="Proteomes" id="UP000631312">
    <property type="component" value="Unassembled WGS sequence"/>
</dbReference>
<evidence type="ECO:0000313" key="8">
    <source>
        <dbReference type="Proteomes" id="UP000631312"/>
    </source>
</evidence>
<dbReference type="InterPro" id="IPR013783">
    <property type="entry name" value="Ig-like_fold"/>
</dbReference>
<name>A0A7W7MM77_9ACTN</name>
<evidence type="ECO:0000256" key="2">
    <source>
        <dbReference type="ARBA" id="ARBA00012595"/>
    </source>
</evidence>
<dbReference type="GO" id="GO:0004556">
    <property type="term" value="F:alpha-amylase activity"/>
    <property type="evidence" value="ECO:0007669"/>
    <property type="project" value="UniProtKB-EC"/>
</dbReference>
<proteinExistence type="predicted"/>
<comment type="caution">
    <text evidence="6">The sequence shown here is derived from an EMBL/GenBank/DDBJ whole genome shotgun (WGS) entry which is preliminary data.</text>
</comment>
<evidence type="ECO:0000313" key="6">
    <source>
        <dbReference type="EMBL" id="MBB4755041.1"/>
    </source>
</evidence>
<gene>
    <name evidence="5" type="ORF">Alo02nite_35390</name>
    <name evidence="6" type="ORF">BJ964_009202</name>
</gene>
<dbReference type="GO" id="GO:0005975">
    <property type="term" value="P:carbohydrate metabolic process"/>
    <property type="evidence" value="ECO:0007669"/>
    <property type="project" value="UniProtKB-ARBA"/>
</dbReference>
<feature type="signal peptide" evidence="4">
    <location>
        <begin position="1"/>
        <end position="27"/>
    </location>
</feature>
<feature type="chain" id="PRO_5039568420" description="alpha-amylase" evidence="4">
    <location>
        <begin position="28"/>
        <end position="218"/>
    </location>
</feature>
<dbReference type="Proteomes" id="UP000590511">
    <property type="component" value="Unassembled WGS sequence"/>
</dbReference>
<dbReference type="RefSeq" id="WP_188126514.1">
    <property type="nucleotide sequence ID" value="NZ_BOMP01000051.1"/>
</dbReference>
<evidence type="ECO:0000256" key="1">
    <source>
        <dbReference type="ARBA" id="ARBA00000548"/>
    </source>
</evidence>
<dbReference type="AlphaFoldDB" id="A0A7W7MM77"/>
<evidence type="ECO:0000256" key="3">
    <source>
        <dbReference type="ARBA" id="ARBA00030238"/>
    </source>
</evidence>
<evidence type="ECO:0000256" key="4">
    <source>
        <dbReference type="SAM" id="SignalP"/>
    </source>
</evidence>
<dbReference type="SUPFAM" id="SSF49452">
    <property type="entry name" value="Starch-binding domain-like"/>
    <property type="match status" value="2"/>
</dbReference>
<dbReference type="Gene3D" id="2.60.40.10">
    <property type="entry name" value="Immunoglobulins"/>
    <property type="match status" value="1"/>
</dbReference>
<reference evidence="5 8" key="2">
    <citation type="submission" date="2021-01" db="EMBL/GenBank/DDBJ databases">
        <title>Whole genome shotgun sequence of Actinoplanes lobatus NBRC 12513.</title>
        <authorList>
            <person name="Komaki H."/>
            <person name="Tamura T."/>
        </authorList>
    </citation>
    <scope>NUCLEOTIDE SEQUENCE [LARGE SCALE GENOMIC DNA]</scope>
    <source>
        <strain evidence="5 8">NBRC 12513</strain>
    </source>
</reference>
<dbReference type="EMBL" id="JACHNC010000001">
    <property type="protein sequence ID" value="MBB4755041.1"/>
    <property type="molecule type" value="Genomic_DNA"/>
</dbReference>
<sequence length="218" mass="22581">MSIVFGRRALATVVASLLTGLSLIAGAAPAQASSTSFRTWVKDPGGRSLEGITVTLEPGGYQQVSGADGSAVFSGFPVGEYRVSATAVLNGDCPVAAGQTLLLDRYGLEFTLMMYTANGEECPPVVEEPLPATLGGLVMDHDGWQPADGGGIVTLQPGDLQTTISEFGWYEFPGLPAGDYTVTATTPGGACGFTATWNITMNGYDQTVDLYPQAATCP</sequence>
<dbReference type="GO" id="GO:0030246">
    <property type="term" value="F:carbohydrate binding"/>
    <property type="evidence" value="ECO:0007669"/>
    <property type="project" value="InterPro"/>
</dbReference>
<organism evidence="6 7">
    <name type="scientific">Actinoplanes lobatus</name>
    <dbReference type="NCBI Taxonomy" id="113568"/>
    <lineage>
        <taxon>Bacteria</taxon>
        <taxon>Bacillati</taxon>
        <taxon>Actinomycetota</taxon>
        <taxon>Actinomycetes</taxon>
        <taxon>Micromonosporales</taxon>
        <taxon>Micromonosporaceae</taxon>
        <taxon>Actinoplanes</taxon>
    </lineage>
</organism>
<dbReference type="EMBL" id="BOMP01000051">
    <property type="protein sequence ID" value="GIE40641.1"/>
    <property type="molecule type" value="Genomic_DNA"/>
</dbReference>
<protein>
    <recommendedName>
        <fullName evidence="2">alpha-amylase</fullName>
        <ecNumber evidence="2">3.2.1.1</ecNumber>
    </recommendedName>
    <alternativeName>
        <fullName evidence="3">1,4-alpha-D-glucan glucanohydrolase</fullName>
    </alternativeName>
</protein>
<dbReference type="InterPro" id="IPR013784">
    <property type="entry name" value="Carb-bd-like_fold"/>
</dbReference>
<reference evidence="6 7" key="1">
    <citation type="submission" date="2020-08" db="EMBL/GenBank/DDBJ databases">
        <title>Sequencing the genomes of 1000 actinobacteria strains.</title>
        <authorList>
            <person name="Klenk H.-P."/>
        </authorList>
    </citation>
    <scope>NUCLEOTIDE SEQUENCE [LARGE SCALE GENOMIC DNA]</scope>
    <source>
        <strain evidence="6 7">DSM 43150</strain>
    </source>
</reference>
<dbReference type="EC" id="3.2.1.1" evidence="2"/>
<comment type="catalytic activity">
    <reaction evidence="1">
        <text>Endohydrolysis of (1-&gt;4)-alpha-D-glucosidic linkages in polysaccharides containing three or more (1-&gt;4)-alpha-linked D-glucose units.</text>
        <dbReference type="EC" id="3.2.1.1"/>
    </reaction>
</comment>
<keyword evidence="8" id="KW-1185">Reference proteome</keyword>
<evidence type="ECO:0000313" key="7">
    <source>
        <dbReference type="Proteomes" id="UP000590511"/>
    </source>
</evidence>